<evidence type="ECO:0000256" key="4">
    <source>
        <dbReference type="SAM" id="MobiDB-lite"/>
    </source>
</evidence>
<dbReference type="Pfam" id="PF17210">
    <property type="entry name" value="SdrD_B"/>
    <property type="match status" value="1"/>
</dbReference>
<dbReference type="EMBL" id="CP014263">
    <property type="protein sequence ID" value="AQG77905.1"/>
    <property type="molecule type" value="Genomic_DNA"/>
</dbReference>
<feature type="region of interest" description="Disordered" evidence="4">
    <location>
        <begin position="1334"/>
        <end position="1355"/>
    </location>
</feature>
<dbReference type="InterPro" id="IPR015919">
    <property type="entry name" value="Cadherin-like_sf"/>
</dbReference>
<evidence type="ECO:0000259" key="6">
    <source>
        <dbReference type="SMART" id="SM00089"/>
    </source>
</evidence>
<dbReference type="SUPFAM" id="SSF49478">
    <property type="entry name" value="Cna protein B-type domain"/>
    <property type="match status" value="1"/>
</dbReference>
<evidence type="ECO:0000256" key="5">
    <source>
        <dbReference type="SAM" id="SignalP"/>
    </source>
</evidence>
<evidence type="ECO:0000256" key="1">
    <source>
        <dbReference type="ARBA" id="ARBA00004613"/>
    </source>
</evidence>
<evidence type="ECO:0000313" key="8">
    <source>
        <dbReference type="Proteomes" id="UP000187941"/>
    </source>
</evidence>
<dbReference type="InterPro" id="IPR013783">
    <property type="entry name" value="Ig-like_fold"/>
</dbReference>
<dbReference type="InterPro" id="IPR033764">
    <property type="entry name" value="Sdr_B"/>
</dbReference>
<keyword evidence="2" id="KW-0964">Secreted</keyword>
<dbReference type="Proteomes" id="UP000187941">
    <property type="component" value="Chromosome"/>
</dbReference>
<keyword evidence="3 5" id="KW-0732">Signal</keyword>
<dbReference type="SUPFAM" id="SSF49313">
    <property type="entry name" value="Cadherin-like"/>
    <property type="match status" value="2"/>
</dbReference>
<gene>
    <name evidence="7" type="ORF">AWR27_00170</name>
</gene>
<dbReference type="SUPFAM" id="SSF117074">
    <property type="entry name" value="Hypothetical protein PA1324"/>
    <property type="match status" value="1"/>
</dbReference>
<sequence>MPTSTRLLLVTGLLALLCLLTNSPNSYAQTITGTVYRDFNSNGLVDNPTSGTGISAGEIGVPGVRVTAINSLGTSLSALTDASGLYTLNVGANGVYRLEFSNPVATDYDGFVSAPTNSSASGSSVRFVNLSGSAVVNYGLNYPAHFCGPLNTNVVTTCFVNGNQTAIEPTIVTFPYNATATSTTGKNVDANSPATGSVWGLAYQRSSKQMFAGAFVRRHAGVLNGRLGAIYKLDYTGPASTTVSAPLFLTLNAGTEGARSLPANINSPSNDNWGFGNVGRAGLGDLDLSDDEQTLFVTNLFDKKLYVIPVGNPPSAPASGQIQSYTIVPSGTCSNDDYQIFATKFYRGNVYVGAVCTAEVSQSRNDLKALVYQVNPQNGVATQVFSTTLGFQRGFASNEYTSTNPASASSRFWRPWTNNFNLFFQSSTFNNSRIASYPQPMLTDIEFDVDGSMILAFGDRTAYQLGTYNNGPTSFTYVTGPGTTTTASPTSASGSNGWTGISGGDLMRVHNNSGTFVVESNASAGGIATLGAGRNEGNGGGEYYWDDRYEAGFVPHEETAIGGLTFFPGSGQVMATVIDPVDLWSGGVSRFNNRTGSAGGTAFGSNQDANYNASRFQVYGDGTPNVNATGKSAGLGDLELRCGVAPVQIGNRVWRDDNDNGIQDAGELALAGITVQLKGSGVPANTTVVTGSNGEYYFSNASGTNATGFVYSLTGLSAGNSYSICFPTSASAGALSLSTKPNQDPNGRVDSKPNPAGIVSFTLGGAGQNTFVYDAAFVPCVTPTSVVATATPNSVAPGAVVTLNASASGVTAGTTNYTWSGPGISSPTATTVASRTITAPTTEGVYAYTVLVSNGVGCTATATTSLSVICSLSITTTSLTSGTLGQPYSQSLASTGGVGSLTYVVASGTLPTGLTLDASTGILSGTPTAAATTNFTLSVTDANGCFDEQPLSITATCPLLSLLPTSLPTAQEGTLYSQTLTASGGTAPYAYSVTAGTPPPGLGLVGDVISGTPTGSGLSSFTVTATDANGCSVELPLSISVSAAPVCDLSVTASASSGTVAIGNSATLTASVSPTGSYTYVWSAPDGVTLETPNAEITDTSALPSGVHTFTVSVTSGPDCSSTATVCVSVPFTACQGSDYAFSLSTVAGYDSYDWIYTAPGSATSTTVQSGSANTFVATLPGEYQVQAFRDDVSSCPDGSCCPVIINEIPAPVAPSLTAVAATCNSQTATVANADAQLILSGTALSGLTYNVAKGDSYTASAPLFDTNQNLPATTGSVLATGLTNPTSSAGDVYTVRIFSGDCFIDVAVTVPQNVCGCPPAKCVPFVIEQVRRSQPGGGGGSAPLQLPSEPSGGQ</sequence>
<dbReference type="InterPro" id="IPR022409">
    <property type="entry name" value="PKD/Chitinase_dom"/>
</dbReference>
<evidence type="ECO:0000313" key="7">
    <source>
        <dbReference type="EMBL" id="AQG77905.1"/>
    </source>
</evidence>
<evidence type="ECO:0000256" key="3">
    <source>
        <dbReference type="ARBA" id="ARBA00022729"/>
    </source>
</evidence>
<organism evidence="7 8">
    <name type="scientific">Spirosoma montaniterrae</name>
    <dbReference type="NCBI Taxonomy" id="1178516"/>
    <lineage>
        <taxon>Bacteria</taxon>
        <taxon>Pseudomonadati</taxon>
        <taxon>Bacteroidota</taxon>
        <taxon>Cytophagia</taxon>
        <taxon>Cytophagales</taxon>
        <taxon>Cytophagaceae</taxon>
        <taxon>Spirosoma</taxon>
    </lineage>
</organism>
<feature type="chain" id="PRO_5012207843" description="PKD/Chitinase domain-containing protein" evidence="5">
    <location>
        <begin position="29"/>
        <end position="1355"/>
    </location>
</feature>
<protein>
    <recommendedName>
        <fullName evidence="6">PKD/Chitinase domain-containing protein</fullName>
    </recommendedName>
</protein>
<accession>A0A1P9WRA3</accession>
<dbReference type="GO" id="GO:0005509">
    <property type="term" value="F:calcium ion binding"/>
    <property type="evidence" value="ECO:0007669"/>
    <property type="project" value="InterPro"/>
</dbReference>
<dbReference type="OrthoDB" id="3169091at2"/>
<keyword evidence="8" id="KW-1185">Reference proteome</keyword>
<feature type="signal peptide" evidence="5">
    <location>
        <begin position="1"/>
        <end position="28"/>
    </location>
</feature>
<name>A0A1P9WRA3_9BACT</name>
<dbReference type="GO" id="GO:0016020">
    <property type="term" value="C:membrane"/>
    <property type="evidence" value="ECO:0007669"/>
    <property type="project" value="InterPro"/>
</dbReference>
<reference evidence="7 8" key="1">
    <citation type="submission" date="2016-01" db="EMBL/GenBank/DDBJ databases">
        <authorList>
            <person name="Oliw E.H."/>
        </authorList>
    </citation>
    <scope>NUCLEOTIDE SEQUENCE [LARGE SCALE GENOMIC DNA]</scope>
    <source>
        <strain evidence="7 8">DY10</strain>
    </source>
</reference>
<dbReference type="KEGG" id="smon:AWR27_00170"/>
<dbReference type="Gene3D" id="2.60.40.10">
    <property type="entry name" value="Immunoglobulins"/>
    <property type="match status" value="6"/>
</dbReference>
<proteinExistence type="predicted"/>
<dbReference type="GO" id="GO:0005576">
    <property type="term" value="C:extracellular region"/>
    <property type="evidence" value="ECO:0007669"/>
    <property type="project" value="UniProtKB-SubCell"/>
</dbReference>
<feature type="domain" description="PKD/Chitinase" evidence="6">
    <location>
        <begin position="1048"/>
        <end position="1131"/>
    </location>
</feature>
<dbReference type="SMART" id="SM00089">
    <property type="entry name" value="PKD"/>
    <property type="match status" value="2"/>
</dbReference>
<evidence type="ECO:0000256" key="2">
    <source>
        <dbReference type="ARBA" id="ARBA00022525"/>
    </source>
</evidence>
<feature type="domain" description="PKD/Chitinase" evidence="6">
    <location>
        <begin position="787"/>
        <end position="871"/>
    </location>
</feature>
<dbReference type="Pfam" id="PF05345">
    <property type="entry name" value="He_PIG"/>
    <property type="match status" value="2"/>
</dbReference>
<comment type="subcellular location">
    <subcellularLocation>
        <location evidence="1">Secreted</location>
    </subcellularLocation>
</comment>
<dbReference type="RefSeq" id="WP_077129331.1">
    <property type="nucleotide sequence ID" value="NZ_CP014263.1"/>
</dbReference>
<dbReference type="STRING" id="1178516.AWR27_00170"/>